<reference evidence="9" key="3">
    <citation type="submission" date="2025-09" db="UniProtKB">
        <authorList>
            <consortium name="Ensembl"/>
        </authorList>
    </citation>
    <scope>IDENTIFICATION</scope>
</reference>
<dbReference type="InterPro" id="IPR036179">
    <property type="entry name" value="Ig-like_dom_sf"/>
</dbReference>
<keyword evidence="5" id="KW-0514">Muscle protein</keyword>
<dbReference type="FunFam" id="2.60.40.10:FF:000124">
    <property type="entry name" value="Myomesin 1"/>
    <property type="match status" value="1"/>
</dbReference>
<dbReference type="InterPro" id="IPR003599">
    <property type="entry name" value="Ig_sub"/>
</dbReference>
<dbReference type="PANTHER" id="PTHR13817:SF16">
    <property type="entry name" value="MYOMESIN-1"/>
    <property type="match status" value="1"/>
</dbReference>
<dbReference type="FunFam" id="2.60.40.10:FF:000197">
    <property type="entry name" value="Myomesin 1"/>
    <property type="match status" value="1"/>
</dbReference>
<dbReference type="InterPro" id="IPR013151">
    <property type="entry name" value="Immunoglobulin_dom"/>
</dbReference>
<dbReference type="CDD" id="cd00063">
    <property type="entry name" value="FN3"/>
    <property type="match status" value="5"/>
</dbReference>
<dbReference type="InParanoid" id="H2TQ29"/>
<dbReference type="Pfam" id="PF07679">
    <property type="entry name" value="I-set"/>
    <property type="match status" value="4"/>
</dbReference>
<dbReference type="GeneTree" id="ENSGT00940000154982"/>
<feature type="domain" description="Ig-like" evidence="7">
    <location>
        <begin position="1083"/>
        <end position="1173"/>
    </location>
</feature>
<dbReference type="SMART" id="SM00408">
    <property type="entry name" value="IGc2"/>
    <property type="match status" value="4"/>
</dbReference>
<dbReference type="SMART" id="SM00409">
    <property type="entry name" value="IG"/>
    <property type="match status" value="5"/>
</dbReference>
<keyword evidence="4" id="KW-0677">Repeat</keyword>
<dbReference type="SUPFAM" id="SSF48726">
    <property type="entry name" value="Immunoglobulin"/>
    <property type="match status" value="5"/>
</dbReference>
<evidence type="ECO:0000259" key="8">
    <source>
        <dbReference type="PROSITE" id="PS50853"/>
    </source>
</evidence>
<dbReference type="FunFam" id="2.60.40.10:FF:000029">
    <property type="entry name" value="Myomesin 1"/>
    <property type="match status" value="1"/>
</dbReference>
<feature type="domain" description="Fibronectin type-III" evidence="8">
    <location>
        <begin position="410"/>
        <end position="505"/>
    </location>
</feature>
<feature type="domain" description="Fibronectin type-III" evidence="8">
    <location>
        <begin position="511"/>
        <end position="606"/>
    </location>
</feature>
<protein>
    <submittedName>
        <fullName evidence="9">Myomesin 1a (skelemin)</fullName>
    </submittedName>
</protein>
<dbReference type="FunFam" id="2.60.40.10:FF:000222">
    <property type="entry name" value="Myomesin 1"/>
    <property type="match status" value="1"/>
</dbReference>
<dbReference type="FunFam" id="2.60.40.10:FF:000179">
    <property type="entry name" value="Myomesin 2"/>
    <property type="match status" value="1"/>
</dbReference>
<dbReference type="CDD" id="cd00096">
    <property type="entry name" value="Ig"/>
    <property type="match status" value="1"/>
</dbReference>
<dbReference type="Pfam" id="PF00047">
    <property type="entry name" value="ig"/>
    <property type="match status" value="1"/>
</dbReference>
<dbReference type="Ensembl" id="ENSTRUT00000026894.3">
    <property type="protein sequence ID" value="ENSTRUP00000026786.3"/>
    <property type="gene ID" value="ENSTRUG00000010610.3"/>
</dbReference>
<evidence type="ECO:0000313" key="9">
    <source>
        <dbReference type="Ensembl" id="ENSTRUP00000026786.3"/>
    </source>
</evidence>
<reference evidence="9" key="2">
    <citation type="submission" date="2025-08" db="UniProtKB">
        <authorList>
            <consortium name="Ensembl"/>
        </authorList>
    </citation>
    <scope>IDENTIFICATION</scope>
</reference>
<feature type="domain" description="Ig-like" evidence="7">
    <location>
        <begin position="188"/>
        <end position="268"/>
    </location>
</feature>
<dbReference type="Pfam" id="PF00041">
    <property type="entry name" value="fn3"/>
    <property type="match status" value="5"/>
</dbReference>
<name>H2TQ29_TAKRU</name>
<dbReference type="InterPro" id="IPR007110">
    <property type="entry name" value="Ig-like_dom"/>
</dbReference>
<sequence length="1390" mass="155093">KLSPLPKRAKRTYLAMDKDKEVLGYVIPVFRWVEFRRKMNPDSLTHPPEFIIKPRGQTVWEGQTLTLHCTVAGWPKPKIAWYKNNVLIDARAHPEKYTAESTYNMHSLEIKNCNFTDTAQYSISALNVKGEASYVATVVVKSKCCLFVLSRQMCSQRNMMTSYAFCSEYGVTFLTTITDKFEVAFGAEGETMSLGCTVIVYPTVKNYQPEVVWYRDSVPLKPSKWVQTHWSGERAILTLVHLNKEDEGMYTLRVNTKSGFDAYSAYVFVRDADVEVEGVPVAPLDVCCHDANKDYVVVTWKQPAVEGSSSILGYYIDRREVGTQHWAQCNDVPVKYARFPVTGLVEGRSYIFRVRALNKAGVSRPSRVSEAVVAMDPSDRARLRAGPSAPWTGIIKFTEEDPTVGIIPGEPTDVVVTEATKSYVVLAWKPPVQRGHEGVMYYIEKCISGTDSWQRVNTGMPVKSPRFAMFDLAEGKSYSFRVRCCNSAGVGEASVATVDITVGDILDLPCAPGNPVAIRNTSTSVVVSWGASKDVKCLVGYYIECSQVGTDIWMPCNNKPVKQTRFVCHGLTTGANYVFRVKAVNAAGYSLGSSDSEAVVVKAAIGGYLCSVNPPLLADCVSTSSIISNISKSLWLVWAKHVACSTGALSANQWSQIIERRHRGHMRLFFFPAVPGRPTGVTLLEAVKDYMVLGWTPPANDGGADVRGYFVDYRTVKGDVVGKWHEMNHQALTTTTYRAENLKENVFYEFQVRAMNMAGLSKASVPKPHLQKEGIRDTSLVLLWEPPAFSGRTPVNGYYVDVKEASAGEKGWKAVHEKANRVKYLKVKGLKPDTSYAFRVRAQNLTGVGKPSAALGPVLAQTHPGTKEIYVDVDDDGVISMVFECSAMTEGSEFIWSKNYQAITDSSRVTIVNEHGKTRAIFNDPSLEDLGTFSCVVTNTDGMSSSYTLTEEGLNRLLDISHDKKFPVIPFKHEMGIELLEKGRVRLWTQVEKSTSACQVDYVFNNTILTQGKKYSMNFDQSTGIIEMFMDSLEITDEGTFTFNLVDGKATGTTSLVLIGDEFRKLQKKSEFERAEWIRKQGPHFVEYLGFAVTAECDVLLKCKIGNVRPETEIIWSKDNIEIAGDDEDAQKIGREDGELTFNIGKISKRDAGIYDVFLKDERGKDKSTFNLTDEEIQVLSTEHGIILYSTVTYYHEDQRIGWLHKDAKIAASERVKSGVTDERLWLQINEPTEKDKGKYTIDLFDGKDGIRRVFDLSGQAWEDAFEEFQRLKYFSLVLCLDRARVIGGLPDVVAIQEGKSLNLTGNVWGDPVPEVSWTKNDKELVSDDHYKLTYEHGKFASITIATVTEADSGKYALLVKNKYGTEAGAFTVSVYNPEEQESKEEKKGQ</sequence>
<dbReference type="FunFam" id="2.60.40.10:FF:000233">
    <property type="entry name" value="Myomesin 1"/>
    <property type="match status" value="1"/>
</dbReference>
<dbReference type="InterPro" id="IPR036116">
    <property type="entry name" value="FN3_sf"/>
</dbReference>
<keyword evidence="10" id="KW-1185">Reference proteome</keyword>
<evidence type="ECO:0000256" key="1">
    <source>
        <dbReference type="ARBA" id="ARBA00004496"/>
    </source>
</evidence>
<evidence type="ECO:0000256" key="2">
    <source>
        <dbReference type="ARBA" id="ARBA00022433"/>
    </source>
</evidence>
<dbReference type="PROSITE" id="PS50835">
    <property type="entry name" value="IG_LIKE"/>
    <property type="match status" value="5"/>
</dbReference>
<dbReference type="PANTHER" id="PTHR13817">
    <property type="entry name" value="TITIN"/>
    <property type="match status" value="1"/>
</dbReference>
<evidence type="ECO:0000256" key="6">
    <source>
        <dbReference type="ARBA" id="ARBA00023319"/>
    </source>
</evidence>
<keyword evidence="2" id="KW-0787">Thick filament</keyword>
<accession>H2TQ29</accession>
<dbReference type="FunFam" id="2.60.40.10:FF:000134">
    <property type="entry name" value="Myomesin 1"/>
    <property type="match status" value="1"/>
</dbReference>
<dbReference type="Gene3D" id="2.60.40.10">
    <property type="entry name" value="Immunoglobulins"/>
    <property type="match status" value="12"/>
</dbReference>
<dbReference type="PRINTS" id="PR00014">
    <property type="entry name" value="FNTYPEIII"/>
</dbReference>
<dbReference type="STRING" id="31033.ENSTRUP00000026786"/>
<dbReference type="FunFam" id="2.60.40.10:FF:002172">
    <property type="entry name" value="Myomesin 1a (skelemin)"/>
    <property type="match status" value="2"/>
</dbReference>
<dbReference type="SUPFAM" id="SSF49265">
    <property type="entry name" value="Fibronectin type III"/>
    <property type="match status" value="3"/>
</dbReference>
<dbReference type="InterPro" id="IPR013098">
    <property type="entry name" value="Ig_I-set"/>
</dbReference>
<evidence type="ECO:0000313" key="10">
    <source>
        <dbReference type="Proteomes" id="UP000005226"/>
    </source>
</evidence>
<feature type="domain" description="Ig-like" evidence="7">
    <location>
        <begin position="857"/>
        <end position="950"/>
    </location>
</feature>
<feature type="domain" description="Ig-like" evidence="7">
    <location>
        <begin position="48"/>
        <end position="139"/>
    </location>
</feature>
<dbReference type="FunFam" id="2.60.40.10:FF:000069">
    <property type="entry name" value="Alpha-protein kinase 3"/>
    <property type="match status" value="1"/>
</dbReference>
<evidence type="ECO:0000259" key="7">
    <source>
        <dbReference type="PROSITE" id="PS50835"/>
    </source>
</evidence>
<keyword evidence="6" id="KW-0393">Immunoglobulin domain</keyword>
<dbReference type="GO" id="GO:0032982">
    <property type="term" value="C:myosin filament"/>
    <property type="evidence" value="ECO:0007669"/>
    <property type="project" value="UniProtKB-KW"/>
</dbReference>
<proteinExistence type="predicted"/>
<dbReference type="SMART" id="SM00060">
    <property type="entry name" value="FN3"/>
    <property type="match status" value="5"/>
</dbReference>
<feature type="domain" description="Fibronectin type-III" evidence="8">
    <location>
        <begin position="674"/>
        <end position="774"/>
    </location>
</feature>
<dbReference type="InterPro" id="IPR003598">
    <property type="entry name" value="Ig_sub2"/>
</dbReference>
<reference evidence="9 10" key="1">
    <citation type="journal article" date="2011" name="Genome Biol. Evol.">
        <title>Integration of the genetic map and genome assembly of fugu facilitates insights into distinct features of genome evolution in teleosts and mammals.</title>
        <authorList>
            <person name="Kai W."/>
            <person name="Kikuchi K."/>
            <person name="Tohari S."/>
            <person name="Chew A.K."/>
            <person name="Tay A."/>
            <person name="Fujiwara A."/>
            <person name="Hosoya S."/>
            <person name="Suetake H."/>
            <person name="Naruse K."/>
            <person name="Brenner S."/>
            <person name="Suzuki Y."/>
            <person name="Venkatesh B."/>
        </authorList>
    </citation>
    <scope>NUCLEOTIDE SEQUENCE [LARGE SCALE GENOMIC DNA]</scope>
</reference>
<comment type="subcellular location">
    <subcellularLocation>
        <location evidence="1">Cytoplasm</location>
    </subcellularLocation>
</comment>
<feature type="domain" description="Fibronectin type-III" evidence="8">
    <location>
        <begin position="282"/>
        <end position="376"/>
    </location>
</feature>
<dbReference type="InterPro" id="IPR013783">
    <property type="entry name" value="Ig-like_fold"/>
</dbReference>
<dbReference type="GO" id="GO:0005737">
    <property type="term" value="C:cytoplasm"/>
    <property type="evidence" value="ECO:0007669"/>
    <property type="project" value="UniProtKB-SubCell"/>
</dbReference>
<dbReference type="PROSITE" id="PS50853">
    <property type="entry name" value="FN3"/>
    <property type="match status" value="5"/>
</dbReference>
<dbReference type="GO" id="GO:0005198">
    <property type="term" value="F:structural molecule activity"/>
    <property type="evidence" value="ECO:0007669"/>
    <property type="project" value="UniProtKB-ARBA"/>
</dbReference>
<dbReference type="FunFam" id="2.60.40.10:FF:000192">
    <property type="entry name" value="Myomesin 1"/>
    <property type="match status" value="1"/>
</dbReference>
<dbReference type="InterPro" id="IPR003961">
    <property type="entry name" value="FN3_dom"/>
</dbReference>
<evidence type="ECO:0000256" key="3">
    <source>
        <dbReference type="ARBA" id="ARBA00022490"/>
    </source>
</evidence>
<feature type="domain" description="Fibronectin type-III" evidence="8">
    <location>
        <begin position="777"/>
        <end position="865"/>
    </location>
</feature>
<gene>
    <name evidence="9" type="primary">myom1a</name>
</gene>
<evidence type="ECO:0000256" key="5">
    <source>
        <dbReference type="ARBA" id="ARBA00023179"/>
    </source>
</evidence>
<dbReference type="Proteomes" id="UP000005226">
    <property type="component" value="Chromosome 22"/>
</dbReference>
<evidence type="ECO:0000256" key="4">
    <source>
        <dbReference type="ARBA" id="ARBA00022737"/>
    </source>
</evidence>
<feature type="domain" description="Ig-like" evidence="7">
    <location>
        <begin position="1296"/>
        <end position="1374"/>
    </location>
</feature>
<keyword evidence="3" id="KW-0963">Cytoplasm</keyword>
<organism evidence="9 10">
    <name type="scientific">Takifugu rubripes</name>
    <name type="common">Japanese pufferfish</name>
    <name type="synonym">Fugu rubripes</name>
    <dbReference type="NCBI Taxonomy" id="31033"/>
    <lineage>
        <taxon>Eukaryota</taxon>
        <taxon>Metazoa</taxon>
        <taxon>Chordata</taxon>
        <taxon>Craniata</taxon>
        <taxon>Vertebrata</taxon>
        <taxon>Euteleostomi</taxon>
        <taxon>Actinopterygii</taxon>
        <taxon>Neopterygii</taxon>
        <taxon>Teleostei</taxon>
        <taxon>Neoteleostei</taxon>
        <taxon>Acanthomorphata</taxon>
        <taxon>Eupercaria</taxon>
        <taxon>Tetraodontiformes</taxon>
        <taxon>Tetradontoidea</taxon>
        <taxon>Tetraodontidae</taxon>
        <taxon>Takifugu</taxon>
    </lineage>
</organism>
<dbReference type="InterPro" id="IPR050964">
    <property type="entry name" value="Striated_Muscle_Regulatory"/>
</dbReference>